<dbReference type="eggNOG" id="ENOG502SNS4">
    <property type="taxonomic scope" value="Eukaryota"/>
</dbReference>
<evidence type="ECO:0000313" key="2">
    <source>
        <dbReference type="Proteomes" id="UP000001449"/>
    </source>
</evidence>
<evidence type="ECO:0000313" key="1">
    <source>
        <dbReference type="EMBL" id="EED95489.1"/>
    </source>
</evidence>
<reference evidence="1 2" key="2">
    <citation type="journal article" date="2008" name="Nature">
        <title>The Phaeodactylum genome reveals the evolutionary history of diatom genomes.</title>
        <authorList>
            <person name="Bowler C."/>
            <person name="Allen A.E."/>
            <person name="Badger J.H."/>
            <person name="Grimwood J."/>
            <person name="Jabbari K."/>
            <person name="Kuo A."/>
            <person name="Maheswari U."/>
            <person name="Martens C."/>
            <person name="Maumus F."/>
            <person name="Otillar R.P."/>
            <person name="Rayko E."/>
            <person name="Salamov A."/>
            <person name="Vandepoele K."/>
            <person name="Beszteri B."/>
            <person name="Gruber A."/>
            <person name="Heijde M."/>
            <person name="Katinka M."/>
            <person name="Mock T."/>
            <person name="Valentin K."/>
            <person name="Verret F."/>
            <person name="Berges J.A."/>
            <person name="Brownlee C."/>
            <person name="Cadoret J.P."/>
            <person name="Chiovitti A."/>
            <person name="Choi C.J."/>
            <person name="Coesel S."/>
            <person name="De Martino A."/>
            <person name="Detter J.C."/>
            <person name="Durkin C."/>
            <person name="Falciatore A."/>
            <person name="Fournet J."/>
            <person name="Haruta M."/>
            <person name="Huysman M.J."/>
            <person name="Jenkins B.D."/>
            <person name="Jiroutova K."/>
            <person name="Jorgensen R.E."/>
            <person name="Joubert Y."/>
            <person name="Kaplan A."/>
            <person name="Kroger N."/>
            <person name="Kroth P.G."/>
            <person name="La Roche J."/>
            <person name="Lindquist E."/>
            <person name="Lommer M."/>
            <person name="Martin-Jezequel V."/>
            <person name="Lopez P.J."/>
            <person name="Lucas S."/>
            <person name="Mangogna M."/>
            <person name="McGinnis K."/>
            <person name="Medlin L.K."/>
            <person name="Montsant A."/>
            <person name="Oudot-Le Secq M.P."/>
            <person name="Napoli C."/>
            <person name="Obornik M."/>
            <person name="Parker M.S."/>
            <person name="Petit J.L."/>
            <person name="Porcel B.M."/>
            <person name="Poulsen N."/>
            <person name="Robison M."/>
            <person name="Rychlewski L."/>
            <person name="Rynearson T.A."/>
            <person name="Schmutz J."/>
            <person name="Shapiro H."/>
            <person name="Siaut M."/>
            <person name="Stanley M."/>
            <person name="Sussman M.R."/>
            <person name="Taylor A.R."/>
            <person name="Vardi A."/>
            <person name="von Dassow P."/>
            <person name="Vyverman W."/>
            <person name="Willis A."/>
            <person name="Wyrwicz L.S."/>
            <person name="Rokhsar D.S."/>
            <person name="Weissenbach J."/>
            <person name="Armbrust E.V."/>
            <person name="Green B.R."/>
            <person name="Van de Peer Y."/>
            <person name="Grigoriev I.V."/>
        </authorList>
    </citation>
    <scope>NUCLEOTIDE SEQUENCE [LARGE SCALE GENOMIC DNA]</scope>
    <source>
        <strain evidence="1 2">CCMP1335</strain>
    </source>
</reference>
<dbReference type="OMA" id="RYKHWFQ"/>
<organism evidence="1 2">
    <name type="scientific">Thalassiosira pseudonana</name>
    <name type="common">Marine diatom</name>
    <name type="synonym">Cyclotella nana</name>
    <dbReference type="NCBI Taxonomy" id="35128"/>
    <lineage>
        <taxon>Eukaryota</taxon>
        <taxon>Sar</taxon>
        <taxon>Stramenopiles</taxon>
        <taxon>Ochrophyta</taxon>
        <taxon>Bacillariophyta</taxon>
        <taxon>Coscinodiscophyceae</taxon>
        <taxon>Thalassiosirophycidae</taxon>
        <taxon>Thalassiosirales</taxon>
        <taxon>Thalassiosiraceae</taxon>
        <taxon>Thalassiosira</taxon>
    </lineage>
</organism>
<gene>
    <name evidence="1" type="ORF">THAPSDRAFT_2895</name>
</gene>
<dbReference type="EMBL" id="CM000639">
    <property type="protein sequence ID" value="EED95489.1"/>
    <property type="molecule type" value="Genomic_DNA"/>
</dbReference>
<dbReference type="Proteomes" id="UP000001449">
    <property type="component" value="Chromosome 2"/>
</dbReference>
<dbReference type="AlphaFoldDB" id="B8BVN0"/>
<proteinExistence type="predicted"/>
<protein>
    <submittedName>
        <fullName evidence="1">Uncharacterized protein</fullName>
    </submittedName>
</protein>
<dbReference type="HOGENOM" id="CLU_761841_0_0_1"/>
<dbReference type="GeneID" id="7450424"/>
<dbReference type="InParanoid" id="B8BVN0"/>
<keyword evidence="2" id="KW-1185">Reference proteome</keyword>
<accession>B8BVN0</accession>
<dbReference type="RefSeq" id="XP_002288046.1">
    <property type="nucleotide sequence ID" value="XM_002288010.1"/>
</dbReference>
<dbReference type="PaxDb" id="35128-Thaps2895"/>
<reference evidence="1 2" key="1">
    <citation type="journal article" date="2004" name="Science">
        <title>The genome of the diatom Thalassiosira pseudonana: ecology, evolution, and metabolism.</title>
        <authorList>
            <person name="Armbrust E.V."/>
            <person name="Berges J.A."/>
            <person name="Bowler C."/>
            <person name="Green B.R."/>
            <person name="Martinez D."/>
            <person name="Putnam N.H."/>
            <person name="Zhou S."/>
            <person name="Allen A.E."/>
            <person name="Apt K.E."/>
            <person name="Bechner M."/>
            <person name="Brzezinski M.A."/>
            <person name="Chaal B.K."/>
            <person name="Chiovitti A."/>
            <person name="Davis A.K."/>
            <person name="Demarest M.S."/>
            <person name="Detter J.C."/>
            <person name="Glavina T."/>
            <person name="Goodstein D."/>
            <person name="Hadi M.Z."/>
            <person name="Hellsten U."/>
            <person name="Hildebrand M."/>
            <person name="Jenkins B.D."/>
            <person name="Jurka J."/>
            <person name="Kapitonov V.V."/>
            <person name="Kroger N."/>
            <person name="Lau W.W."/>
            <person name="Lane T.W."/>
            <person name="Larimer F.W."/>
            <person name="Lippmeier J.C."/>
            <person name="Lucas S."/>
            <person name="Medina M."/>
            <person name="Montsant A."/>
            <person name="Obornik M."/>
            <person name="Parker M.S."/>
            <person name="Palenik B."/>
            <person name="Pazour G.J."/>
            <person name="Richardson P.M."/>
            <person name="Rynearson T.A."/>
            <person name="Saito M.A."/>
            <person name="Schwartz D.C."/>
            <person name="Thamatrakoln K."/>
            <person name="Valentin K."/>
            <person name="Vardi A."/>
            <person name="Wilkerson F.P."/>
            <person name="Rokhsar D.S."/>
        </authorList>
    </citation>
    <scope>NUCLEOTIDE SEQUENCE [LARGE SCALE GENOMIC DNA]</scope>
    <source>
        <strain evidence="1 2">CCMP1335</strain>
    </source>
</reference>
<sequence length="364" mass="42960">MIGFRLGASIAMMCIGSAVLSFYQTILAGYQPGTSNIDEFAPFENQAQFVSKRLRSPAIVNTDEGDSSEDYRGGEEGTFPFREPVDGSIKSISLLGERNSGTRWIYGHLGMCFNETIPVHRSLTRYKHWFQYDSSNIPSNTLVIAMFRDPMQWTWATKAVPHHAPRHIDLPWEEFVTREWTMERLWKDEAWRNEQFANNNTGRICQEKFHYHEIVSCLTRPYPEGYWGDHRKHRFSQHQPFYEMRVDDNEGRPYANILEMRADKIRNFMETSTYHNVDGFWHYRYESLLKQGTEELVQKIERATGLKRHPEKCQIYEPQNRRKRSMDANFFDYMVDHVDWEAEALIGYERPDYSATELIKSMSR</sequence>
<dbReference type="KEGG" id="tps:THAPSDRAFT_2895"/>
<name>B8BVN0_THAPS</name>